<keyword evidence="5 13" id="KW-0548">Nucleotidyltransferase</keyword>
<dbReference type="Pfam" id="PF07733">
    <property type="entry name" value="DNA_pol3_alpha"/>
    <property type="match status" value="2"/>
</dbReference>
<dbReference type="InterPro" id="IPR044923">
    <property type="entry name" value="PolC_middle_finger_sf"/>
</dbReference>
<evidence type="ECO:0000259" key="14">
    <source>
        <dbReference type="SMART" id="SM00479"/>
    </source>
</evidence>
<dbReference type="CDD" id="cd07435">
    <property type="entry name" value="PHP_PolIIIA_POLC"/>
    <property type="match status" value="1"/>
</dbReference>
<dbReference type="PANTHER" id="PTHR32294">
    <property type="entry name" value="DNA POLYMERASE III SUBUNIT ALPHA"/>
    <property type="match status" value="1"/>
</dbReference>
<dbReference type="Pfam" id="PF11490">
    <property type="entry name" value="DNA_pol3_a_NII"/>
    <property type="match status" value="1"/>
</dbReference>
<dbReference type="Proteomes" id="UP000027142">
    <property type="component" value="Chromosome"/>
</dbReference>
<accession>A0A060M2M0</accession>
<proteinExistence type="inferred from homology"/>
<evidence type="ECO:0000256" key="6">
    <source>
        <dbReference type="ARBA" id="ARBA00022705"/>
    </source>
</evidence>
<dbReference type="PANTHER" id="PTHR32294:SF5">
    <property type="entry name" value="DNA POLYMERASE III POLC-TYPE"/>
    <property type="match status" value="1"/>
</dbReference>
<sequence>MNNEMGSREERLRLLLEQLQVPTDGHAYFENGYIKKLAITRETKSWHFYIHLQTILPADLAQLFTSKLEVTFKEIAKATCTITYDHNEMTEEAWNNYWPIIMSEFSLLSPPLAAALQKQTPDMSKGALALVAQNDAEGQAMKRKLVEPFKQICTRYGLPTIPLHISVEESKEAYDEFVRKRQEEDHSKVVEAMLEKKRQEEEMTKQVSAANLSMGYPIKDDPIPLEAIVDEERRITVQGYVFFAETRELRSGRTLLTFKITDYTDSILVKMFSRDKEDIPILQAVKKGMWMKVRGGIQNDTFVRDLVMIANDFNQITPKSRIDTAEEKRVELHTHSTMSQMDGMASVGQYVEQAAKWGHRAVAITDHGVVQAFPEAYNASKKHGIKVIYGMEANIVDDGVPIAYNSDHRKLLDEEYVVFDVETTGLSAVYNTVIELAAVKIKNGEIVDTFESFADPKEPLSSTIIDLTGITDDMLQGAPDPLDVLKQFKEFAGTGTIVAHNASFDIGFLNVGYKKMGFTEVQNPVIDTLELGRFLYPELKNHRLNTLCKKFDIELVSHHRAIYDTQATAYLLWKMVKDAAEKEILFHDELNNHMGQGNFHRQRPFHATIHVTSQEGLKNLYRLVTMSHVNYYFRTPRIPRSELNKHREGLLIGSACDKGEVFEGMMQKSADEVENIARFYDFLEIQPPGLYRHLIERELIKDEQALQEIIGKIISLGDQLNLPVVATGNVHYVNENDAIYRKILIASQGGANPLNRQALPLVHFRTTDEMLAEFAFLGDERAYDLVVTNSNRIANEIGEVHPIPDELYAPKIEGADDEMREMSYGRARAIYGNPLPDIVEARLEKELNSIIGHGFAVIYLISQKLVKKSLDDGYLVGSRGSVGSSFVATMTEITEVNPLAPHYVCPNCQHSHFFDDGSVASGYDLPDANCPKCGSAYQKDGQDIPFETFLGFKGDKVPDIDLNFSGEYQPRAHAYTKDLFGEEYVYRAGTIGTVAEKTAYGFVKGYQGDHDLLMRGAEIDRLVSGCTGVKRTTGQHPGGIIVVPDYKDIHDFSPIQYPADDKNSEWKTTHFDFHSIHDNLLKLDILGHDDPTAIRMLQDLSGIDPKTIPTDDPDVMKIFASPDILGVTEEQIMCKTGTLGIPEFGTRFVRQMLEETKPSTFSELLQISGLSHGTDVWLGNANELIYNGTCELKDVIGCRDDIMVYLIYKGLESSLAFKIMEFVRKGKGLQPEWVEEMKKHDVPDWYIDSCTKIKYMFPKAHAAAYVLMAVRIAYFKVHHPILYYATYFTVRADDFEMDVMIKGSSSIRAKIDEINAKGLDAAPKEKAVLTVLELSLEMCERGFGFQKVDLYKSSATEFIVDGDTLLPPFNSLNGVGTNAALNIVKARENGHFLSKEDLQQRAKLTKTVVENLSDHGCLHDLPESNQLSLF</sequence>
<feature type="domain" description="Exonuclease" evidence="14">
    <location>
        <begin position="415"/>
        <end position="581"/>
    </location>
</feature>
<evidence type="ECO:0000313" key="16">
    <source>
        <dbReference type="EMBL" id="AIC94798.1"/>
    </source>
</evidence>
<dbReference type="GO" id="GO:0003677">
    <property type="term" value="F:DNA binding"/>
    <property type="evidence" value="ECO:0007669"/>
    <property type="project" value="UniProtKB-UniRule"/>
</dbReference>
<dbReference type="NCBIfam" id="NF001688">
    <property type="entry name" value="PRK00448.1"/>
    <property type="match status" value="1"/>
</dbReference>
<dbReference type="InterPro" id="IPR004365">
    <property type="entry name" value="NA-bd_OB_tRNA"/>
</dbReference>
<dbReference type="Gene3D" id="1.10.150.700">
    <property type="entry name" value="PolC, middle finger domain"/>
    <property type="match status" value="1"/>
</dbReference>
<dbReference type="EMBL" id="CP003923">
    <property type="protein sequence ID" value="AIC94798.1"/>
    <property type="molecule type" value="Genomic_DNA"/>
</dbReference>
<dbReference type="GO" id="GO:0005737">
    <property type="term" value="C:cytoplasm"/>
    <property type="evidence" value="ECO:0007669"/>
    <property type="project" value="UniProtKB-SubCell"/>
</dbReference>
<dbReference type="InterPro" id="IPR003141">
    <property type="entry name" value="Pol/His_phosphatase_N"/>
</dbReference>
<dbReference type="Gene3D" id="1.10.150.870">
    <property type="match status" value="1"/>
</dbReference>
<dbReference type="InterPro" id="IPR006308">
    <property type="entry name" value="Pol_III_a_PolC-type_gram_pos"/>
</dbReference>
<evidence type="ECO:0000256" key="5">
    <source>
        <dbReference type="ARBA" id="ARBA00022695"/>
    </source>
</evidence>
<dbReference type="Gene3D" id="2.40.50.140">
    <property type="entry name" value="Nucleic acid-binding proteins"/>
    <property type="match status" value="1"/>
</dbReference>
<dbReference type="InterPro" id="IPR012337">
    <property type="entry name" value="RNaseH-like_sf"/>
</dbReference>
<dbReference type="InterPro" id="IPR012340">
    <property type="entry name" value="NA-bd_OB-fold"/>
</dbReference>
<dbReference type="Gene3D" id="3.30.420.10">
    <property type="entry name" value="Ribonuclease H-like superfamily/Ribonuclease H"/>
    <property type="match status" value="1"/>
</dbReference>
<dbReference type="SMART" id="SM00481">
    <property type="entry name" value="POLIIIAc"/>
    <property type="match status" value="1"/>
</dbReference>
<comment type="similarity">
    <text evidence="13">Belongs to the DNA polymerase type-C family. PolC subfamily.</text>
</comment>
<dbReference type="GO" id="GO:0006261">
    <property type="term" value="P:DNA-templated DNA replication"/>
    <property type="evidence" value="ECO:0007669"/>
    <property type="project" value="UniProtKB-UniRule"/>
</dbReference>
<keyword evidence="7 13" id="KW-0540">Nuclease</keyword>
<keyword evidence="8 13" id="KW-0378">Hydrolase</keyword>
<keyword evidence="4 13" id="KW-0808">Transferase</keyword>
<dbReference type="InterPro" id="IPR024754">
    <property type="entry name" value="DNA_PolC-like_N_II"/>
</dbReference>
<comment type="catalytic activity">
    <reaction evidence="12 13">
        <text>DNA(n) + a 2'-deoxyribonucleoside 5'-triphosphate = DNA(n+1) + diphosphate</text>
        <dbReference type="Rhea" id="RHEA:22508"/>
        <dbReference type="Rhea" id="RHEA-COMP:17339"/>
        <dbReference type="Rhea" id="RHEA-COMP:17340"/>
        <dbReference type="ChEBI" id="CHEBI:33019"/>
        <dbReference type="ChEBI" id="CHEBI:61560"/>
        <dbReference type="ChEBI" id="CHEBI:173112"/>
        <dbReference type="EC" id="2.7.7.7"/>
    </reaction>
</comment>
<dbReference type="InterPro" id="IPR004013">
    <property type="entry name" value="PHP_dom"/>
</dbReference>
<dbReference type="Pfam" id="PF00929">
    <property type="entry name" value="RNase_T"/>
    <property type="match status" value="1"/>
</dbReference>
<dbReference type="Pfam" id="PF02811">
    <property type="entry name" value="PHP"/>
    <property type="match status" value="2"/>
</dbReference>
<evidence type="ECO:0000256" key="13">
    <source>
        <dbReference type="HAMAP-Rule" id="MF_00356"/>
    </source>
</evidence>
<organism evidence="16 17">
    <name type="scientific">Shouchella lehensis G1</name>
    <dbReference type="NCBI Taxonomy" id="1246626"/>
    <lineage>
        <taxon>Bacteria</taxon>
        <taxon>Bacillati</taxon>
        <taxon>Bacillota</taxon>
        <taxon>Bacilli</taxon>
        <taxon>Bacillales</taxon>
        <taxon>Bacillaceae</taxon>
        <taxon>Shouchella</taxon>
    </lineage>
</organism>
<dbReference type="STRING" id="1246626.BleG1_2220"/>
<feature type="domain" description="Polymerase/histidinol phosphatase N-terminal" evidence="15">
    <location>
        <begin position="330"/>
        <end position="397"/>
    </location>
</feature>
<evidence type="ECO:0000256" key="4">
    <source>
        <dbReference type="ARBA" id="ARBA00022679"/>
    </source>
</evidence>
<dbReference type="FunFam" id="3.30.420.10:FF:000045">
    <property type="entry name" value="3'-5' exonuclease DinG"/>
    <property type="match status" value="1"/>
</dbReference>
<keyword evidence="10 13" id="KW-0239">DNA-directed DNA polymerase</keyword>
<dbReference type="NCBIfam" id="TIGR00573">
    <property type="entry name" value="dnaq"/>
    <property type="match status" value="1"/>
</dbReference>
<dbReference type="SUPFAM" id="SSF160975">
    <property type="entry name" value="AF1531-like"/>
    <property type="match status" value="1"/>
</dbReference>
<dbReference type="SUPFAM" id="SSF50249">
    <property type="entry name" value="Nucleic acid-binding proteins"/>
    <property type="match status" value="1"/>
</dbReference>
<comment type="function">
    <text evidence="1 13">Required for replicative DNA synthesis. This DNA polymerase also exhibits 3' to 5' exonuclease activity.</text>
</comment>
<evidence type="ECO:0000256" key="3">
    <source>
        <dbReference type="ARBA" id="ARBA00022490"/>
    </source>
</evidence>
<dbReference type="InterPro" id="IPR013520">
    <property type="entry name" value="Ribonucl_H"/>
</dbReference>
<keyword evidence="9 13" id="KW-0269">Exonuclease</keyword>
<evidence type="ECO:0000256" key="10">
    <source>
        <dbReference type="ARBA" id="ARBA00022932"/>
    </source>
</evidence>
<dbReference type="InterPro" id="IPR004805">
    <property type="entry name" value="DnaE2/DnaE/PolC"/>
</dbReference>
<dbReference type="HAMAP" id="MF_00356">
    <property type="entry name" value="DNApol_PolC"/>
    <property type="match status" value="1"/>
</dbReference>
<evidence type="ECO:0000256" key="2">
    <source>
        <dbReference type="ARBA" id="ARBA00004496"/>
    </source>
</evidence>
<evidence type="ECO:0000313" key="17">
    <source>
        <dbReference type="Proteomes" id="UP000027142"/>
    </source>
</evidence>
<dbReference type="NCBIfam" id="TIGR01405">
    <property type="entry name" value="polC_Gram_pos"/>
    <property type="match status" value="1"/>
</dbReference>
<dbReference type="Gene3D" id="3.30.1900.20">
    <property type="match status" value="2"/>
</dbReference>
<reference evidence="16 17" key="1">
    <citation type="journal article" date="2014" name="Gene">
        <title>A comparative genomic analysis of the alkalitolerant soil bacterium Bacillus lehensis G1.</title>
        <authorList>
            <person name="Noor Y.M."/>
            <person name="Samsulrizal N.H."/>
            <person name="Jema'on N.A."/>
            <person name="Low K.O."/>
            <person name="Ramli A.N."/>
            <person name="Alias N.I."/>
            <person name="Damis S.I."/>
            <person name="Fuzi S.F."/>
            <person name="Isa M.N."/>
            <person name="Murad A.M."/>
            <person name="Raih M.F."/>
            <person name="Bakar F.D."/>
            <person name="Najimudin N."/>
            <person name="Mahadi N.M."/>
            <person name="Illias R.M."/>
        </authorList>
    </citation>
    <scope>NUCLEOTIDE SEQUENCE [LARGE SCALE GENOMIC DNA]</scope>
    <source>
        <strain evidence="16 17">G1</strain>
    </source>
</reference>
<dbReference type="EC" id="2.7.7.7" evidence="13"/>
<protein>
    <recommendedName>
        <fullName evidence="13">DNA polymerase III PolC-type</fullName>
        <shortName evidence="13">PolIII</shortName>
        <ecNumber evidence="13">2.7.7.7</ecNumber>
    </recommendedName>
</protein>
<dbReference type="InterPro" id="IPR040982">
    <property type="entry name" value="DNA_pol3_finger"/>
</dbReference>
<dbReference type="PATRIC" id="fig|1246626.3.peg.2218"/>
<comment type="subcellular location">
    <subcellularLocation>
        <location evidence="2 13">Cytoplasm</location>
    </subcellularLocation>
</comment>
<dbReference type="Gene3D" id="3.20.20.140">
    <property type="entry name" value="Metal-dependent hydrolases"/>
    <property type="match status" value="1"/>
</dbReference>
<keyword evidence="6 13" id="KW-0235">DNA replication</keyword>
<evidence type="ECO:0000259" key="15">
    <source>
        <dbReference type="SMART" id="SM00481"/>
    </source>
</evidence>
<dbReference type="Pfam" id="PF14480">
    <property type="entry name" value="DNA_pol3_a_NI"/>
    <property type="match status" value="1"/>
</dbReference>
<dbReference type="Pfam" id="PF01336">
    <property type="entry name" value="tRNA_anti-codon"/>
    <property type="match status" value="1"/>
</dbReference>
<name>A0A060M2M0_9BACI</name>
<dbReference type="HOGENOM" id="CLU_003297_2_0_9"/>
<evidence type="ECO:0000256" key="7">
    <source>
        <dbReference type="ARBA" id="ARBA00022722"/>
    </source>
</evidence>
<gene>
    <name evidence="13" type="primary">polC</name>
    <name evidence="16" type="ORF">BleG1_2220</name>
</gene>
<evidence type="ECO:0000256" key="1">
    <source>
        <dbReference type="ARBA" id="ARBA00003452"/>
    </source>
</evidence>
<keyword evidence="3 13" id="KW-0963">Cytoplasm</keyword>
<dbReference type="InterPro" id="IPR036397">
    <property type="entry name" value="RNaseH_sf"/>
</dbReference>
<dbReference type="InterPro" id="IPR006054">
    <property type="entry name" value="DnaQ"/>
</dbReference>
<dbReference type="InterPro" id="IPR029460">
    <property type="entry name" value="DNAPol_HHH"/>
</dbReference>
<dbReference type="InterPro" id="IPR028112">
    <property type="entry name" value="DNA_PolC-type_N_I"/>
</dbReference>
<dbReference type="GO" id="GO:0003887">
    <property type="term" value="F:DNA-directed DNA polymerase activity"/>
    <property type="evidence" value="ECO:0007669"/>
    <property type="project" value="UniProtKB-UniRule"/>
</dbReference>
<dbReference type="KEGG" id="ble:BleG1_2220"/>
<dbReference type="Pfam" id="PF14579">
    <property type="entry name" value="HHH_6"/>
    <property type="match status" value="1"/>
</dbReference>
<evidence type="ECO:0000256" key="9">
    <source>
        <dbReference type="ARBA" id="ARBA00022839"/>
    </source>
</evidence>
<dbReference type="CDD" id="cd04484">
    <property type="entry name" value="polC_OBF"/>
    <property type="match status" value="1"/>
</dbReference>
<dbReference type="Pfam" id="PF17657">
    <property type="entry name" value="DNA_pol3_finger"/>
    <property type="match status" value="1"/>
</dbReference>
<evidence type="ECO:0000256" key="11">
    <source>
        <dbReference type="ARBA" id="ARBA00025611"/>
    </source>
</evidence>
<evidence type="ECO:0000256" key="8">
    <source>
        <dbReference type="ARBA" id="ARBA00022801"/>
    </source>
</evidence>
<dbReference type="eggNOG" id="COG2176">
    <property type="taxonomic scope" value="Bacteria"/>
</dbReference>
<dbReference type="CDD" id="cd06127">
    <property type="entry name" value="DEDDh"/>
    <property type="match status" value="1"/>
</dbReference>
<dbReference type="InterPro" id="IPR011708">
    <property type="entry name" value="DNA_pol3_alpha_NTPase_dom"/>
</dbReference>
<keyword evidence="17" id="KW-1185">Reference proteome</keyword>
<comment type="function">
    <text evidence="11">DNA polymerase III is a complex, multichain enzyme responsible for most of the replicative synthesis in bacteria. This DNA polymerase also exhibits 3' to 5' exonuclease activity. The alpha chain is the DNA polymerase.</text>
</comment>
<dbReference type="SUPFAM" id="SSF53098">
    <property type="entry name" value="Ribonuclease H-like"/>
    <property type="match status" value="1"/>
</dbReference>
<dbReference type="GO" id="GO:0008408">
    <property type="term" value="F:3'-5' exonuclease activity"/>
    <property type="evidence" value="ECO:0007669"/>
    <property type="project" value="UniProtKB-UniRule"/>
</dbReference>
<dbReference type="Gene3D" id="6.10.140.1510">
    <property type="match status" value="1"/>
</dbReference>
<dbReference type="SMART" id="SM00479">
    <property type="entry name" value="EXOIII"/>
    <property type="match status" value="1"/>
</dbReference>
<evidence type="ECO:0000256" key="12">
    <source>
        <dbReference type="ARBA" id="ARBA00049244"/>
    </source>
</evidence>